<name>A0ABW4WCU1_9HYPH</name>
<evidence type="ECO:0000313" key="1">
    <source>
        <dbReference type="EMBL" id="MFD2054325.1"/>
    </source>
</evidence>
<comment type="caution">
    <text evidence="1">The sequence shown here is derived from an EMBL/GenBank/DDBJ whole genome shotgun (WGS) entry which is preliminary data.</text>
</comment>
<proteinExistence type="predicted"/>
<dbReference type="Proteomes" id="UP001597349">
    <property type="component" value="Unassembled WGS sequence"/>
</dbReference>
<organism evidence="1 2">
    <name type="scientific">Mesorhizobium calcicola</name>
    <dbReference type="NCBI Taxonomy" id="1300310"/>
    <lineage>
        <taxon>Bacteria</taxon>
        <taxon>Pseudomonadati</taxon>
        <taxon>Pseudomonadota</taxon>
        <taxon>Alphaproteobacteria</taxon>
        <taxon>Hyphomicrobiales</taxon>
        <taxon>Phyllobacteriaceae</taxon>
        <taxon>Mesorhizobium</taxon>
    </lineage>
</organism>
<keyword evidence="2" id="KW-1185">Reference proteome</keyword>
<gene>
    <name evidence="1" type="ORF">ACFSQT_14875</name>
</gene>
<dbReference type="EMBL" id="JBHUGY010000022">
    <property type="protein sequence ID" value="MFD2054325.1"/>
    <property type="molecule type" value="Genomic_DNA"/>
</dbReference>
<reference evidence="2" key="1">
    <citation type="journal article" date="2019" name="Int. J. Syst. Evol. Microbiol.">
        <title>The Global Catalogue of Microorganisms (GCM) 10K type strain sequencing project: providing services to taxonomists for standard genome sequencing and annotation.</title>
        <authorList>
            <consortium name="The Broad Institute Genomics Platform"/>
            <consortium name="The Broad Institute Genome Sequencing Center for Infectious Disease"/>
            <person name="Wu L."/>
            <person name="Ma J."/>
        </authorList>
    </citation>
    <scope>NUCLEOTIDE SEQUENCE [LARGE SCALE GENOMIC DNA]</scope>
    <source>
        <strain evidence="2">CGMCC 1.16226</strain>
    </source>
</reference>
<evidence type="ECO:0000313" key="2">
    <source>
        <dbReference type="Proteomes" id="UP001597349"/>
    </source>
</evidence>
<accession>A0ABW4WCU1</accession>
<sequence>MQQFEAKLGLEILDGARHRGLGTPKHVSRLGDAAAGSNRKERLEVSSFHPQPTCEICMIDIVSFIFDMCQAETNIRCGLLHLPASELESSSGR</sequence>
<protein>
    <submittedName>
        <fullName evidence="1">Uncharacterized protein</fullName>
    </submittedName>
</protein>
<dbReference type="RefSeq" id="WP_379019876.1">
    <property type="nucleotide sequence ID" value="NZ_JBHUGY010000022.1"/>
</dbReference>